<proteinExistence type="predicted"/>
<dbReference type="Proteomes" id="UP001189429">
    <property type="component" value="Unassembled WGS sequence"/>
</dbReference>
<name>A0ABN9T9R5_9DINO</name>
<feature type="compositionally biased region" description="Basic residues" evidence="1">
    <location>
        <begin position="1"/>
        <end position="20"/>
    </location>
</feature>
<sequence>MPSARRHAAPRCLASRRRRGGGGAVSAAGREDVGDVGGAPTGASGRGDGTAQGRDGGEGVDSHVRGVQGRGARRCDELELTEEVRSGLRQKLAEDGPASAADPWRTPNAVAPCHGGQKAAPPSRSTASLGAGRAAGAKDSSPASTTGGRCLN</sequence>
<comment type="caution">
    <text evidence="2">The sequence shown here is derived from an EMBL/GenBank/DDBJ whole genome shotgun (WGS) entry which is preliminary data.</text>
</comment>
<evidence type="ECO:0000313" key="3">
    <source>
        <dbReference type="Proteomes" id="UP001189429"/>
    </source>
</evidence>
<evidence type="ECO:0000313" key="2">
    <source>
        <dbReference type="EMBL" id="CAK0841926.1"/>
    </source>
</evidence>
<dbReference type="EMBL" id="CAUYUJ010014493">
    <property type="protein sequence ID" value="CAK0841926.1"/>
    <property type="molecule type" value="Genomic_DNA"/>
</dbReference>
<feature type="compositionally biased region" description="Polar residues" evidence="1">
    <location>
        <begin position="141"/>
        <end position="152"/>
    </location>
</feature>
<evidence type="ECO:0000256" key="1">
    <source>
        <dbReference type="SAM" id="MobiDB-lite"/>
    </source>
</evidence>
<gene>
    <name evidence="2" type="ORF">PCOR1329_LOCUS36990</name>
</gene>
<feature type="region of interest" description="Disordered" evidence="1">
    <location>
        <begin position="1"/>
        <end position="74"/>
    </location>
</feature>
<reference evidence="2" key="1">
    <citation type="submission" date="2023-10" db="EMBL/GenBank/DDBJ databases">
        <authorList>
            <person name="Chen Y."/>
            <person name="Shah S."/>
            <person name="Dougan E. K."/>
            <person name="Thang M."/>
            <person name="Chan C."/>
        </authorList>
    </citation>
    <scope>NUCLEOTIDE SEQUENCE [LARGE SCALE GENOMIC DNA]</scope>
</reference>
<protein>
    <submittedName>
        <fullName evidence="2">Uncharacterized protein</fullName>
    </submittedName>
</protein>
<keyword evidence="3" id="KW-1185">Reference proteome</keyword>
<accession>A0ABN9T9R5</accession>
<organism evidence="2 3">
    <name type="scientific">Prorocentrum cordatum</name>
    <dbReference type="NCBI Taxonomy" id="2364126"/>
    <lineage>
        <taxon>Eukaryota</taxon>
        <taxon>Sar</taxon>
        <taxon>Alveolata</taxon>
        <taxon>Dinophyceae</taxon>
        <taxon>Prorocentrales</taxon>
        <taxon>Prorocentraceae</taxon>
        <taxon>Prorocentrum</taxon>
    </lineage>
</organism>
<feature type="compositionally biased region" description="Basic and acidic residues" evidence="1">
    <location>
        <begin position="55"/>
        <end position="64"/>
    </location>
</feature>
<feature type="region of interest" description="Disordered" evidence="1">
    <location>
        <begin position="86"/>
        <end position="152"/>
    </location>
</feature>
<feature type="compositionally biased region" description="Gly residues" evidence="1">
    <location>
        <begin position="35"/>
        <end position="50"/>
    </location>
</feature>